<dbReference type="SUPFAM" id="SSF81383">
    <property type="entry name" value="F-box domain"/>
    <property type="match status" value="1"/>
</dbReference>
<feature type="compositionally biased region" description="Basic and acidic residues" evidence="1">
    <location>
        <begin position="435"/>
        <end position="446"/>
    </location>
</feature>
<evidence type="ECO:0000259" key="2">
    <source>
        <dbReference type="PROSITE" id="PS50181"/>
    </source>
</evidence>
<dbReference type="InterPro" id="IPR052050">
    <property type="entry name" value="SecEffector_AnkRepeat"/>
</dbReference>
<accession>S4VXN3</accession>
<dbReference type="KEGG" id="vg:16606910"/>
<evidence type="ECO:0000313" key="3">
    <source>
        <dbReference type="EMBL" id="AGO85123.1"/>
    </source>
</evidence>
<dbReference type="InterPro" id="IPR036770">
    <property type="entry name" value="Ankyrin_rpt-contain_sf"/>
</dbReference>
<dbReference type="Proteomes" id="UP000204584">
    <property type="component" value="Segment"/>
</dbReference>
<dbReference type="InterPro" id="IPR001810">
    <property type="entry name" value="F-box_dom"/>
</dbReference>
<feature type="compositionally biased region" description="Basic residues" evidence="1">
    <location>
        <begin position="424"/>
        <end position="434"/>
    </location>
</feature>
<dbReference type="InterPro" id="IPR002110">
    <property type="entry name" value="Ankyrin_rpt"/>
</dbReference>
<dbReference type="Gene3D" id="1.20.1280.50">
    <property type="match status" value="1"/>
</dbReference>
<sequence>MSIVDLPDEILASVFRWLPCVQAITRAARTCTRWRSVCLDPSNRHRVCTLCPTKGEHRSGSRGRIALYRAVAAGHIECAKDLVRNGSPTDGTVVAVAARHGHVDILGWIVEGGRHKKSADACYQAAKGGHLKCLQLLRRVGYRWNQEALCAAVTKGHTDCVDYILSVGCVQERHDFEVCDGPPTPAHFACVKEIVAAGVHMGDFGDMAAVEAGHFDCLRLFGGESRWDDQVCAIAARRGDLPMLRYLHENAWDWNKDTVRGAIKSGNRECVAYALANGCPWEKGHLCDVIRADMWPVFALGVKADATDNRPSVAAASLGRLDVLRDICDSGWLCDQETCAEAARAKSLDCLGCLYARGCAWDQQTCHAALLVESRPCFEYAASRGCPLDARDRNAAAERGWLVGACASPPSVGQLRRASTASMRQRRRRRAHKAKIQDRADAAVLP</sequence>
<reference evidence="3 4" key="1">
    <citation type="journal article" date="2013" name="Science">
        <title>Pandoraviruses: amoeba viruses with genomes up to 2.5 Mb reaching that of parasitic eukaryotes.</title>
        <authorList>
            <person name="Philippe N."/>
            <person name="Legendre M."/>
            <person name="Doutre G."/>
            <person name="Coute Y."/>
            <person name="Poirot O."/>
            <person name="Lescot M."/>
            <person name="Arslan D."/>
            <person name="Seltzer V."/>
            <person name="Bertaux L."/>
            <person name="Bruley C."/>
            <person name="Garin J."/>
            <person name="Claverie J.M."/>
            <person name="Abergel C."/>
        </authorList>
    </citation>
    <scope>NUCLEOTIDE SEQUENCE [LARGE SCALE GENOMIC DNA]</scope>
</reference>
<organism evidence="3 4">
    <name type="scientific">Pandoravirus salinus</name>
    <dbReference type="NCBI Taxonomy" id="1349410"/>
    <lineage>
        <taxon>Viruses</taxon>
        <taxon>Pandoravirus</taxon>
    </lineage>
</organism>
<dbReference type="SMART" id="SM00248">
    <property type="entry name" value="ANK"/>
    <property type="match status" value="3"/>
</dbReference>
<proteinExistence type="predicted"/>
<gene>
    <name evidence="3" type="ORF">psal_cds_967</name>
</gene>
<name>S4VXN3_9VIRU</name>
<dbReference type="InterPro" id="IPR036047">
    <property type="entry name" value="F-box-like_dom_sf"/>
</dbReference>
<dbReference type="SUPFAM" id="SSF48403">
    <property type="entry name" value="Ankyrin repeat"/>
    <property type="match status" value="2"/>
</dbReference>
<dbReference type="PROSITE" id="PS50181">
    <property type="entry name" value="FBOX"/>
    <property type="match status" value="1"/>
</dbReference>
<dbReference type="Gene3D" id="1.25.40.20">
    <property type="entry name" value="Ankyrin repeat-containing domain"/>
    <property type="match status" value="2"/>
</dbReference>
<feature type="domain" description="F-box" evidence="2">
    <location>
        <begin position="1"/>
        <end position="47"/>
    </location>
</feature>
<protein>
    <submittedName>
        <fullName evidence="3">Ankyrin repeat domain containing protein</fullName>
    </submittedName>
</protein>
<dbReference type="Pfam" id="PF12937">
    <property type="entry name" value="F-box-like"/>
    <property type="match status" value="1"/>
</dbReference>
<dbReference type="PANTHER" id="PTHR46586:SF3">
    <property type="entry name" value="ANKYRIN REPEAT-CONTAINING PROTEIN"/>
    <property type="match status" value="1"/>
</dbReference>
<evidence type="ECO:0000256" key="1">
    <source>
        <dbReference type="SAM" id="MobiDB-lite"/>
    </source>
</evidence>
<evidence type="ECO:0000313" key="4">
    <source>
        <dbReference type="Proteomes" id="UP000204584"/>
    </source>
</evidence>
<dbReference type="PANTHER" id="PTHR46586">
    <property type="entry name" value="ANKYRIN REPEAT-CONTAINING PROTEIN"/>
    <property type="match status" value="1"/>
</dbReference>
<dbReference type="SMART" id="SM00256">
    <property type="entry name" value="FBOX"/>
    <property type="match status" value="1"/>
</dbReference>
<dbReference type="RefSeq" id="YP_008438197.1">
    <property type="nucleotide sequence ID" value="NC_022098.1"/>
</dbReference>
<feature type="region of interest" description="Disordered" evidence="1">
    <location>
        <begin position="417"/>
        <end position="446"/>
    </location>
</feature>
<keyword evidence="4" id="KW-1185">Reference proteome</keyword>
<dbReference type="EMBL" id="KC977571">
    <property type="protein sequence ID" value="AGO85123.1"/>
    <property type="molecule type" value="Genomic_DNA"/>
</dbReference>
<dbReference type="GeneID" id="16606910"/>